<evidence type="ECO:0000256" key="1">
    <source>
        <dbReference type="ARBA" id="ARBA00004123"/>
    </source>
</evidence>
<evidence type="ECO:0000256" key="2">
    <source>
        <dbReference type="ARBA" id="ARBA00009200"/>
    </source>
</evidence>
<dbReference type="InterPro" id="IPR015668">
    <property type="entry name" value="Bcl-9/Bcl-9l"/>
</dbReference>
<feature type="compositionally biased region" description="Polar residues" evidence="4">
    <location>
        <begin position="8"/>
        <end position="22"/>
    </location>
</feature>
<evidence type="ECO:0000313" key="5">
    <source>
        <dbReference type="EMBL" id="KAL0168844.1"/>
    </source>
</evidence>
<evidence type="ECO:0000256" key="3">
    <source>
        <dbReference type="ARBA" id="ARBA00023242"/>
    </source>
</evidence>
<dbReference type="AlphaFoldDB" id="A0ABD0P418"/>
<dbReference type="EMBL" id="JAMKFB020000018">
    <property type="protein sequence ID" value="KAL0168844.1"/>
    <property type="molecule type" value="Genomic_DNA"/>
</dbReference>
<evidence type="ECO:0000313" key="6">
    <source>
        <dbReference type="Proteomes" id="UP001529510"/>
    </source>
</evidence>
<dbReference type="Proteomes" id="UP001529510">
    <property type="component" value="Unassembled WGS sequence"/>
</dbReference>
<protein>
    <submittedName>
        <fullName evidence="5">Uncharacterized protein</fullName>
    </submittedName>
</protein>
<organism evidence="5 6">
    <name type="scientific">Cirrhinus mrigala</name>
    <name type="common">Mrigala</name>
    <dbReference type="NCBI Taxonomy" id="683832"/>
    <lineage>
        <taxon>Eukaryota</taxon>
        <taxon>Metazoa</taxon>
        <taxon>Chordata</taxon>
        <taxon>Craniata</taxon>
        <taxon>Vertebrata</taxon>
        <taxon>Euteleostomi</taxon>
        <taxon>Actinopterygii</taxon>
        <taxon>Neopterygii</taxon>
        <taxon>Teleostei</taxon>
        <taxon>Ostariophysi</taxon>
        <taxon>Cypriniformes</taxon>
        <taxon>Cyprinidae</taxon>
        <taxon>Labeoninae</taxon>
        <taxon>Labeonini</taxon>
        <taxon>Cirrhinus</taxon>
    </lineage>
</organism>
<dbReference type="PANTHER" id="PTHR15185">
    <property type="entry name" value="BCL9"/>
    <property type="match status" value="1"/>
</dbReference>
<dbReference type="PANTHER" id="PTHR15185:SF3">
    <property type="entry name" value="B-CELL CLL_LYMPHOMA 9-LIKE PROTEIN"/>
    <property type="match status" value="1"/>
</dbReference>
<reference evidence="5 6" key="1">
    <citation type="submission" date="2024-05" db="EMBL/GenBank/DDBJ databases">
        <title>Genome sequencing and assembly of Indian major carp, Cirrhinus mrigala (Hamilton, 1822).</title>
        <authorList>
            <person name="Mohindra V."/>
            <person name="Chowdhury L.M."/>
            <person name="Lal K."/>
            <person name="Jena J.K."/>
        </authorList>
    </citation>
    <scope>NUCLEOTIDE SEQUENCE [LARGE SCALE GENOMIC DNA]</scope>
    <source>
        <strain evidence="5">CM1030</strain>
        <tissue evidence="5">Blood</tissue>
    </source>
</reference>
<proteinExistence type="inferred from homology"/>
<evidence type="ECO:0000256" key="4">
    <source>
        <dbReference type="SAM" id="MobiDB-lite"/>
    </source>
</evidence>
<gene>
    <name evidence="5" type="ORF">M9458_037066</name>
</gene>
<comment type="similarity">
    <text evidence="2">Belongs to the BCL9 family.</text>
</comment>
<name>A0ABD0P418_CIRMR</name>
<feature type="non-terminal residue" evidence="5">
    <location>
        <position position="105"/>
    </location>
</feature>
<comment type="caution">
    <text evidence="5">The sequence shown here is derived from an EMBL/GenBank/DDBJ whole genome shotgun (WGS) entry which is preliminary data.</text>
</comment>
<keyword evidence="6" id="KW-1185">Reference proteome</keyword>
<accession>A0ABD0P418</accession>
<sequence length="105" mass="10807">MHSENKLSNHGKQVTSGAQSQLPNVNQAQQQGPAGNQGSKGSGSGNHGVKSNQISPGNTGLKSLNQSGGGVGGIMKTKAKRERSVSMDTGDQRESLTPVLEPDVK</sequence>
<feature type="compositionally biased region" description="Low complexity" evidence="4">
    <location>
        <begin position="23"/>
        <end position="37"/>
    </location>
</feature>
<feature type="compositionally biased region" description="Polar residues" evidence="4">
    <location>
        <begin position="53"/>
        <end position="66"/>
    </location>
</feature>
<comment type="subcellular location">
    <subcellularLocation>
        <location evidence="1">Nucleus</location>
    </subcellularLocation>
</comment>
<feature type="region of interest" description="Disordered" evidence="4">
    <location>
        <begin position="1"/>
        <end position="105"/>
    </location>
</feature>
<keyword evidence="3" id="KW-0539">Nucleus</keyword>
<dbReference type="GO" id="GO:0005634">
    <property type="term" value="C:nucleus"/>
    <property type="evidence" value="ECO:0007669"/>
    <property type="project" value="UniProtKB-SubCell"/>
</dbReference>
<feature type="compositionally biased region" description="Basic and acidic residues" evidence="4">
    <location>
        <begin position="82"/>
        <end position="94"/>
    </location>
</feature>